<accession>A0A7W5P714</accession>
<keyword evidence="2" id="KW-1133">Transmembrane helix</keyword>
<gene>
    <name evidence="3" type="ORF">FHX39_002053</name>
</gene>
<protein>
    <submittedName>
        <fullName evidence="3">Putative membrane protein</fullName>
    </submittedName>
</protein>
<evidence type="ECO:0000256" key="2">
    <source>
        <dbReference type="SAM" id="Phobius"/>
    </source>
</evidence>
<proteinExistence type="predicted"/>
<comment type="caution">
    <text evidence="3">The sequence shown here is derived from an EMBL/GenBank/DDBJ whole genome shotgun (WGS) entry which is preliminary data.</text>
</comment>
<reference evidence="3 4" key="1">
    <citation type="submission" date="2020-08" db="EMBL/GenBank/DDBJ databases">
        <title>Sequencing the genomes of 1000 actinobacteria strains.</title>
        <authorList>
            <person name="Klenk H.-P."/>
        </authorList>
    </citation>
    <scope>NUCLEOTIDE SEQUENCE [LARGE SCALE GENOMIC DNA]</scope>
    <source>
        <strain evidence="3 4">DSM 11053</strain>
    </source>
</reference>
<keyword evidence="2" id="KW-0472">Membrane</keyword>
<dbReference type="EMBL" id="JACHZG010000001">
    <property type="protein sequence ID" value="MBB3327109.1"/>
    <property type="molecule type" value="Genomic_DNA"/>
</dbReference>
<evidence type="ECO:0000313" key="3">
    <source>
        <dbReference type="EMBL" id="MBB3327109.1"/>
    </source>
</evidence>
<evidence type="ECO:0000313" key="4">
    <source>
        <dbReference type="Proteomes" id="UP000565572"/>
    </source>
</evidence>
<keyword evidence="4" id="KW-1185">Reference proteome</keyword>
<feature type="transmembrane region" description="Helical" evidence="2">
    <location>
        <begin position="21"/>
        <end position="41"/>
    </location>
</feature>
<dbReference type="RefSeq" id="WP_183338097.1">
    <property type="nucleotide sequence ID" value="NZ_JACHZG010000001.1"/>
</dbReference>
<dbReference type="AlphaFoldDB" id="A0A7W5P714"/>
<name>A0A7W5P714_9ACTN</name>
<feature type="transmembrane region" description="Helical" evidence="2">
    <location>
        <begin position="47"/>
        <end position="68"/>
    </location>
</feature>
<evidence type="ECO:0000256" key="1">
    <source>
        <dbReference type="SAM" id="MobiDB-lite"/>
    </source>
</evidence>
<dbReference type="Proteomes" id="UP000565572">
    <property type="component" value="Unassembled WGS sequence"/>
</dbReference>
<keyword evidence="2" id="KW-0812">Transmembrane</keyword>
<organism evidence="3 4">
    <name type="scientific">Microlunatus antarcticus</name>
    <dbReference type="NCBI Taxonomy" id="53388"/>
    <lineage>
        <taxon>Bacteria</taxon>
        <taxon>Bacillati</taxon>
        <taxon>Actinomycetota</taxon>
        <taxon>Actinomycetes</taxon>
        <taxon>Propionibacteriales</taxon>
        <taxon>Propionibacteriaceae</taxon>
        <taxon>Microlunatus</taxon>
    </lineage>
</organism>
<feature type="region of interest" description="Disordered" evidence="1">
    <location>
        <begin position="73"/>
        <end position="93"/>
    </location>
</feature>
<sequence length="93" mass="10108">MSFDWKKLDRDQRERDARLTPVLGAVWLIGGVVMLAVGFFTDHLSRGLVSSLFWVILGAATLAVGIGLRKRNRRAAEQVGGESDRGPGSVTPT</sequence>